<reference evidence="2 3" key="1">
    <citation type="submission" date="2019-08" db="EMBL/GenBank/DDBJ databases">
        <title>Draft genome sequence of Ulvibacter marinus type strain NBRC 109484.</title>
        <authorList>
            <person name="Kawano K."/>
            <person name="Ushijima N."/>
            <person name="Kihara M."/>
            <person name="Itoh H."/>
        </authorList>
    </citation>
    <scope>NUCLEOTIDE SEQUENCE [LARGE SCALE GENOMIC DNA]</scope>
    <source>
        <strain evidence="2 3">NBRC 109484</strain>
    </source>
</reference>
<sequence length="78" mass="9270">MAPLSIYIFQLWSLVNQSSSLDEVEIYYMFPVMLVLVPCVYLIRAKIFNNIQGNDFEKFEEDLGKKRSVWDQITDLFR</sequence>
<evidence type="ECO:0000313" key="2">
    <source>
        <dbReference type="EMBL" id="GER60527.1"/>
    </source>
</evidence>
<proteinExistence type="predicted"/>
<evidence type="ECO:0000256" key="1">
    <source>
        <dbReference type="SAM" id="Phobius"/>
    </source>
</evidence>
<gene>
    <name evidence="2" type="ORF">ULMA_26350</name>
</gene>
<dbReference type="EMBL" id="BKCG01000008">
    <property type="protein sequence ID" value="GER60527.1"/>
    <property type="molecule type" value="Genomic_DNA"/>
</dbReference>
<organism evidence="2 3">
    <name type="scientific">Patiriisocius marinus</name>
    <dbReference type="NCBI Taxonomy" id="1397112"/>
    <lineage>
        <taxon>Bacteria</taxon>
        <taxon>Pseudomonadati</taxon>
        <taxon>Bacteroidota</taxon>
        <taxon>Flavobacteriia</taxon>
        <taxon>Flavobacteriales</taxon>
        <taxon>Flavobacteriaceae</taxon>
        <taxon>Patiriisocius</taxon>
    </lineage>
</organism>
<dbReference type="Proteomes" id="UP000326509">
    <property type="component" value="Unassembled WGS sequence"/>
</dbReference>
<comment type="caution">
    <text evidence="2">The sequence shown here is derived from an EMBL/GenBank/DDBJ whole genome shotgun (WGS) entry which is preliminary data.</text>
</comment>
<keyword evidence="1" id="KW-0472">Membrane</keyword>
<evidence type="ECO:0000313" key="3">
    <source>
        <dbReference type="Proteomes" id="UP000326509"/>
    </source>
</evidence>
<feature type="transmembrane region" description="Helical" evidence="1">
    <location>
        <begin position="26"/>
        <end position="43"/>
    </location>
</feature>
<accession>A0A5J4J7N1</accession>
<keyword evidence="3" id="KW-1185">Reference proteome</keyword>
<protein>
    <submittedName>
        <fullName evidence="2">Uncharacterized protein</fullName>
    </submittedName>
</protein>
<keyword evidence="1" id="KW-0812">Transmembrane</keyword>
<name>A0A5J4J7N1_9FLAO</name>
<keyword evidence="1" id="KW-1133">Transmembrane helix</keyword>
<dbReference type="AlphaFoldDB" id="A0A5J4J7N1"/>